<gene>
    <name evidence="2" type="ORF">B7Y86_11570</name>
</gene>
<proteinExistence type="predicted"/>
<dbReference type="Pfam" id="PF08666">
    <property type="entry name" value="SAF"/>
    <property type="match status" value="1"/>
</dbReference>
<dbReference type="Proteomes" id="UP000216147">
    <property type="component" value="Unassembled WGS sequence"/>
</dbReference>
<dbReference type="InterPro" id="IPR051690">
    <property type="entry name" value="PseI-like"/>
</dbReference>
<comment type="caution">
    <text evidence="2">The sequence shown here is derived from an EMBL/GenBank/DDBJ whole genome shotgun (WGS) entry which is preliminary data.</text>
</comment>
<dbReference type="NCBIfam" id="TIGR03569">
    <property type="entry name" value="NeuB_NnaB"/>
    <property type="match status" value="1"/>
</dbReference>
<dbReference type="InterPro" id="IPR020007">
    <property type="entry name" value="NeuB/NeuA"/>
</dbReference>
<dbReference type="Pfam" id="PF03102">
    <property type="entry name" value="NeuB"/>
    <property type="match status" value="1"/>
</dbReference>
<dbReference type="Gene3D" id="3.90.1210.10">
    <property type="entry name" value="Antifreeze-like/N-acetylneuraminic acid synthase C-terminal domain"/>
    <property type="match status" value="1"/>
</dbReference>
<dbReference type="InterPro" id="IPR013132">
    <property type="entry name" value="PseI/NeuA/B-like_N"/>
</dbReference>
<dbReference type="InterPro" id="IPR057736">
    <property type="entry name" value="SAF_PseI/NeuA/NeuB"/>
</dbReference>
<dbReference type="InterPro" id="IPR013974">
    <property type="entry name" value="SAF"/>
</dbReference>
<dbReference type="SUPFAM" id="SSF51269">
    <property type="entry name" value="AFP III-like domain"/>
    <property type="match status" value="1"/>
</dbReference>
<feature type="domain" description="AFP-like" evidence="1">
    <location>
        <begin position="284"/>
        <end position="340"/>
    </location>
</feature>
<dbReference type="Gene3D" id="3.20.20.70">
    <property type="entry name" value="Aldolase class I"/>
    <property type="match status" value="1"/>
</dbReference>
<dbReference type="SUPFAM" id="SSF51569">
    <property type="entry name" value="Aldolase"/>
    <property type="match status" value="1"/>
</dbReference>
<dbReference type="GO" id="GO:0047444">
    <property type="term" value="F:N-acylneuraminate-9-phosphate synthase activity"/>
    <property type="evidence" value="ECO:0007669"/>
    <property type="project" value="TreeGrafter"/>
</dbReference>
<dbReference type="CDD" id="cd11615">
    <property type="entry name" value="SAF_NeuB_like"/>
    <property type="match status" value="1"/>
</dbReference>
<sequence>MTAPVFFIAEAGVNHNGDLGLALRLVEIAHRAGADAVKFQTFTTEKVIAVDAPLAEYQKANAGAPSAVEMLKGFELPHADFARIADHCRVLGIEFMSSPFDLDSAAFLAGIGMTKFKLASGEITNEPFVRGVARLAADHGGSVILSTGMSTLDEVAEAVGWIEAGGNPPLTILHCVSNYPAPAKDANLRAMDTLAEAFGRPIGWSDHTLGDAVSLAAVARGATVVEKHFTLDNDLAGPDHAMSMDPDGLARLIAGIRTVEASLGDGVKRPVQAEREIMTVARRSLFAARVIAEGAVMTADDLIALRPGDGISAAKQRDVVGKTATRRIAAGTRLKSTDLT</sequence>
<dbReference type="InterPro" id="IPR006190">
    <property type="entry name" value="SAF_AFP_Neu5Ac"/>
</dbReference>
<dbReference type="InterPro" id="IPR036732">
    <property type="entry name" value="AFP_Neu5c_C_sf"/>
</dbReference>
<dbReference type="PROSITE" id="PS50844">
    <property type="entry name" value="AFP_LIKE"/>
    <property type="match status" value="1"/>
</dbReference>
<dbReference type="GO" id="GO:0016051">
    <property type="term" value="P:carbohydrate biosynthetic process"/>
    <property type="evidence" value="ECO:0007669"/>
    <property type="project" value="InterPro"/>
</dbReference>
<name>A0A258HGN6_9CAUL</name>
<organism evidence="2 3">
    <name type="scientific">Brevundimonas subvibrioides</name>
    <dbReference type="NCBI Taxonomy" id="74313"/>
    <lineage>
        <taxon>Bacteria</taxon>
        <taxon>Pseudomonadati</taxon>
        <taxon>Pseudomonadota</taxon>
        <taxon>Alphaproteobacteria</taxon>
        <taxon>Caulobacterales</taxon>
        <taxon>Caulobacteraceae</taxon>
        <taxon>Brevundimonas</taxon>
    </lineage>
</organism>
<reference evidence="2 3" key="1">
    <citation type="submission" date="2017-03" db="EMBL/GenBank/DDBJ databases">
        <title>Lifting the veil on microbial sulfur biogeochemistry in mining wastewaters.</title>
        <authorList>
            <person name="Kantor R.S."/>
            <person name="Colenbrander Nelson T."/>
            <person name="Marshall S."/>
            <person name="Bennett D."/>
            <person name="Apte S."/>
            <person name="Camacho D."/>
            <person name="Thomas B.C."/>
            <person name="Warren L.A."/>
            <person name="Banfield J.F."/>
        </authorList>
    </citation>
    <scope>NUCLEOTIDE SEQUENCE [LARGE SCALE GENOMIC DNA]</scope>
    <source>
        <strain evidence="2">32-68-21</strain>
    </source>
</reference>
<dbReference type="AlphaFoldDB" id="A0A258HGN6"/>
<evidence type="ECO:0000259" key="1">
    <source>
        <dbReference type="PROSITE" id="PS50844"/>
    </source>
</evidence>
<dbReference type="PANTHER" id="PTHR42966">
    <property type="entry name" value="N-ACETYLNEURAMINATE SYNTHASE"/>
    <property type="match status" value="1"/>
</dbReference>
<dbReference type="InterPro" id="IPR013785">
    <property type="entry name" value="Aldolase_TIM"/>
</dbReference>
<dbReference type="PANTHER" id="PTHR42966:SF1">
    <property type="entry name" value="SIALIC ACID SYNTHASE"/>
    <property type="match status" value="1"/>
</dbReference>
<protein>
    <submittedName>
        <fullName evidence="2">N-acetylneuraminate synthase</fullName>
    </submittedName>
</protein>
<evidence type="ECO:0000313" key="2">
    <source>
        <dbReference type="EMBL" id="OYX56076.1"/>
    </source>
</evidence>
<dbReference type="EMBL" id="NCEQ01000010">
    <property type="protein sequence ID" value="OYX56076.1"/>
    <property type="molecule type" value="Genomic_DNA"/>
</dbReference>
<dbReference type="SMART" id="SM00858">
    <property type="entry name" value="SAF"/>
    <property type="match status" value="1"/>
</dbReference>
<evidence type="ECO:0000313" key="3">
    <source>
        <dbReference type="Proteomes" id="UP000216147"/>
    </source>
</evidence>
<accession>A0A258HGN6</accession>